<reference evidence="1 2" key="1">
    <citation type="journal article" date="2018" name="Sci. Rep.">
        <title>Characterisation of pathogen-specific regions and novel effector candidates in Fusarium oxysporum f. sp. cepae.</title>
        <authorList>
            <person name="Armitage A.D."/>
            <person name="Taylor A."/>
            <person name="Sobczyk M.K."/>
            <person name="Baxter L."/>
            <person name="Greenfield B.P."/>
            <person name="Bates H.J."/>
            <person name="Wilson F."/>
            <person name="Jackson A.C."/>
            <person name="Ott S."/>
            <person name="Harrison R.J."/>
            <person name="Clarkson J.P."/>
        </authorList>
    </citation>
    <scope>NUCLEOTIDE SEQUENCE [LARGE SCALE GENOMIC DNA]</scope>
    <source>
        <strain evidence="1 2">Fo_A13</strain>
    </source>
</reference>
<comment type="caution">
    <text evidence="1">The sequence shown here is derived from an EMBL/GenBank/DDBJ whole genome shotgun (WGS) entry which is preliminary data.</text>
</comment>
<dbReference type="EMBL" id="MRCX01000427">
    <property type="protein sequence ID" value="RKK65406.1"/>
    <property type="molecule type" value="Genomic_DNA"/>
</dbReference>
<dbReference type="VEuPathDB" id="FungiDB:FOXG_15847"/>
<dbReference type="Proteomes" id="UP000285084">
    <property type="component" value="Unassembled WGS sequence"/>
</dbReference>
<sequence>MSSNLHLVAKGMDITARGIDLITVLTQVSNRAEGYSLILKEVGYWLGKEGLDEMELTKFLKSTRALVRPNEQREVGGFFDAVSDRRPRPSVVPLWAQPSGALGRLIAGDPFQRWLTSTICCLFRYHDERFIKMTVSSLIILAS</sequence>
<protein>
    <submittedName>
        <fullName evidence="1">Uncharacterized protein</fullName>
    </submittedName>
</protein>
<dbReference type="AlphaFoldDB" id="A0A420MBI3"/>
<dbReference type="VEuPathDB" id="FungiDB:FOIG_13856"/>
<name>A0A420MBI3_FUSOX</name>
<dbReference type="VEuPathDB" id="FungiDB:FOC1_g10000868"/>
<dbReference type="VEuPathDB" id="FungiDB:FOC4_g10000936"/>
<evidence type="ECO:0000313" key="2">
    <source>
        <dbReference type="Proteomes" id="UP000285084"/>
    </source>
</evidence>
<dbReference type="VEuPathDB" id="FungiDB:FOMG_17550"/>
<proteinExistence type="predicted"/>
<gene>
    <name evidence="1" type="ORF">BFJ69_g16314</name>
</gene>
<organism evidence="1 2">
    <name type="scientific">Fusarium oxysporum</name>
    <name type="common">Fusarium vascular wilt</name>
    <dbReference type="NCBI Taxonomy" id="5507"/>
    <lineage>
        <taxon>Eukaryota</taxon>
        <taxon>Fungi</taxon>
        <taxon>Dikarya</taxon>
        <taxon>Ascomycota</taxon>
        <taxon>Pezizomycotina</taxon>
        <taxon>Sordariomycetes</taxon>
        <taxon>Hypocreomycetidae</taxon>
        <taxon>Hypocreales</taxon>
        <taxon>Nectriaceae</taxon>
        <taxon>Fusarium</taxon>
        <taxon>Fusarium oxysporum species complex</taxon>
    </lineage>
</organism>
<evidence type="ECO:0000313" key="1">
    <source>
        <dbReference type="EMBL" id="RKK65406.1"/>
    </source>
</evidence>
<accession>A0A420MBI3</accession>